<evidence type="ECO:0000256" key="7">
    <source>
        <dbReference type="ARBA" id="ARBA00023040"/>
    </source>
</evidence>
<comment type="caution">
    <text evidence="16">The sequence shown here is derived from an EMBL/GenBank/DDBJ whole genome shotgun (WGS) entry which is preliminary data.</text>
</comment>
<name>A0A162QQV9_9CRUS</name>
<dbReference type="PRINTS" id="PR00237">
    <property type="entry name" value="GPCRRHODOPSN"/>
</dbReference>
<dbReference type="PROSITE" id="PS50262">
    <property type="entry name" value="G_PROTEIN_RECEP_F1_2"/>
    <property type="match status" value="1"/>
</dbReference>
<feature type="transmembrane region" description="Helical" evidence="14">
    <location>
        <begin position="6"/>
        <end position="28"/>
    </location>
</feature>
<evidence type="ECO:0000313" key="16">
    <source>
        <dbReference type="EMBL" id="KZS19879.1"/>
    </source>
</evidence>
<evidence type="ECO:0000256" key="10">
    <source>
        <dbReference type="ARBA" id="ARBA00023224"/>
    </source>
</evidence>
<keyword evidence="10 12" id="KW-0807">Transducer</keyword>
<evidence type="ECO:0000256" key="12">
    <source>
        <dbReference type="RuleBase" id="RU000688"/>
    </source>
</evidence>
<reference evidence="16 17" key="1">
    <citation type="submission" date="2016-03" db="EMBL/GenBank/DDBJ databases">
        <title>EvidentialGene: Evidence-directed Construction of Genes on Genomes.</title>
        <authorList>
            <person name="Gilbert D.G."/>
            <person name="Choi J.-H."/>
            <person name="Mockaitis K."/>
            <person name="Colbourne J."/>
            <person name="Pfrender M."/>
        </authorList>
    </citation>
    <scope>NUCLEOTIDE SEQUENCE [LARGE SCALE GENOMIC DNA]</scope>
    <source>
        <strain evidence="16 17">Xinb3</strain>
        <tissue evidence="16">Complete organism</tissue>
    </source>
</reference>
<dbReference type="OrthoDB" id="6359557at2759"/>
<evidence type="ECO:0000313" key="17">
    <source>
        <dbReference type="Proteomes" id="UP000076858"/>
    </source>
</evidence>
<evidence type="ECO:0000256" key="11">
    <source>
        <dbReference type="ARBA" id="ARBA00032251"/>
    </source>
</evidence>
<dbReference type="AlphaFoldDB" id="A0A162QQV9"/>
<dbReference type="InterPro" id="IPR000276">
    <property type="entry name" value="GPCR_Rhodpsn"/>
</dbReference>
<dbReference type="InterPro" id="IPR002120">
    <property type="entry name" value="TRH_rcpt_1"/>
</dbReference>
<gene>
    <name evidence="16" type="ORF">APZ42_013674</name>
</gene>
<evidence type="ECO:0000256" key="2">
    <source>
        <dbReference type="ARBA" id="ARBA00004141"/>
    </source>
</evidence>
<comment type="function">
    <text evidence="1">Receptor for thyrotropin-releasing hormone (TRH). Upon ligand binding, this G-protein-coupled receptor triggers activation of the phosphatidylinositol (IP3)-calcium-protein kinase C (PKC) pathway.</text>
</comment>
<evidence type="ECO:0000256" key="9">
    <source>
        <dbReference type="ARBA" id="ARBA00023170"/>
    </source>
</evidence>
<keyword evidence="8 14" id="KW-0472">Membrane</keyword>
<dbReference type="Gene3D" id="1.20.1070.10">
    <property type="entry name" value="Rhodopsin 7-helix transmembrane proteins"/>
    <property type="match status" value="1"/>
</dbReference>
<feature type="compositionally biased region" description="Basic residues" evidence="13">
    <location>
        <begin position="164"/>
        <end position="173"/>
    </location>
</feature>
<dbReference type="InterPro" id="IPR017452">
    <property type="entry name" value="GPCR_Rhodpsn_7TM"/>
</dbReference>
<dbReference type="STRING" id="35525.A0A162QQV9"/>
<evidence type="ECO:0000256" key="1">
    <source>
        <dbReference type="ARBA" id="ARBA00004100"/>
    </source>
</evidence>
<dbReference type="SUPFAM" id="SSF81321">
    <property type="entry name" value="Family A G protein-coupled receptor-like"/>
    <property type="match status" value="1"/>
</dbReference>
<evidence type="ECO:0000256" key="8">
    <source>
        <dbReference type="ARBA" id="ARBA00023136"/>
    </source>
</evidence>
<dbReference type="PROSITE" id="PS00237">
    <property type="entry name" value="G_PROTEIN_RECEP_F1_1"/>
    <property type="match status" value="1"/>
</dbReference>
<evidence type="ECO:0000256" key="13">
    <source>
        <dbReference type="SAM" id="MobiDB-lite"/>
    </source>
</evidence>
<accession>A0A162QQV9</accession>
<keyword evidence="9 12" id="KW-0675">Receptor</keyword>
<evidence type="ECO:0000256" key="4">
    <source>
        <dbReference type="ARBA" id="ARBA00018873"/>
    </source>
</evidence>
<organism evidence="16 17">
    <name type="scientific">Daphnia magna</name>
    <dbReference type="NCBI Taxonomy" id="35525"/>
    <lineage>
        <taxon>Eukaryota</taxon>
        <taxon>Metazoa</taxon>
        <taxon>Ecdysozoa</taxon>
        <taxon>Arthropoda</taxon>
        <taxon>Crustacea</taxon>
        <taxon>Branchiopoda</taxon>
        <taxon>Diplostraca</taxon>
        <taxon>Cladocera</taxon>
        <taxon>Anomopoda</taxon>
        <taxon>Daphniidae</taxon>
        <taxon>Daphnia</taxon>
    </lineage>
</organism>
<keyword evidence="7 12" id="KW-0297">G-protein coupled receptor</keyword>
<keyword evidence="6 14" id="KW-1133">Transmembrane helix</keyword>
<keyword evidence="5 12" id="KW-0812">Transmembrane</keyword>
<evidence type="ECO:0000256" key="3">
    <source>
        <dbReference type="ARBA" id="ARBA00010663"/>
    </source>
</evidence>
<feature type="transmembrane region" description="Helical" evidence="14">
    <location>
        <begin position="95"/>
        <end position="119"/>
    </location>
</feature>
<comment type="subcellular location">
    <subcellularLocation>
        <location evidence="2">Membrane</location>
        <topology evidence="2">Multi-pass membrane protein</topology>
    </subcellularLocation>
</comment>
<evidence type="ECO:0000256" key="6">
    <source>
        <dbReference type="ARBA" id="ARBA00022989"/>
    </source>
</evidence>
<proteinExistence type="inferred from homology"/>
<dbReference type="Proteomes" id="UP000076858">
    <property type="component" value="Unassembled WGS sequence"/>
</dbReference>
<dbReference type="Pfam" id="PF00001">
    <property type="entry name" value="7tm_1"/>
    <property type="match status" value="1"/>
</dbReference>
<feature type="region of interest" description="Disordered" evidence="13">
    <location>
        <begin position="158"/>
        <end position="177"/>
    </location>
</feature>
<comment type="similarity">
    <text evidence="3 12">Belongs to the G-protein coupled receptor 1 family.</text>
</comment>
<sequence length="572" mass="62267">MRTHCLVVTFVELIAPHTSVLTILAISFERYYAICQPLRAGYVCTKSRAMAISLFTWLCAGILTSPIIGLTNYGFVLDDPEPSCGPSVEDYWTKFYYMASFMLFFLIPCIILLVLYALIAQHLIREPARISNPSSAGVSSAALAATAIVAGENHALGGGSVNRQPRRRNRIQRHQNSNRARRQVVAMLGAVVVSFFVCLLPYRLLSLFQESEGISPEIFYMLVNFCRVMVYLNSAINPILYNLMSSKFRNGFLRLFGLKGFARQGTVTSSSMTNTNTTSTTASSSNAVAQANASLAHHGTLSLHRPLHYRLSINTQSIFCFMFHFDMIYTHVLHTSPSVLLGSSSNSPQPYNPFNMKAMYVVVLAFAALAAVEEIKGVAAEEPKKTVVAVEESKEIREVKALPAFAFAIPYGFGYAASAPYGYGYHSPTPHAYGYAPASFDATSAKFAATPFAFGAAPAKFAASPYGNAYAAAPYTYGYAALPYGYAAPAASSTAKLAAQVYAPYGAAKQYATYPYSAYHSPAFPYSYGYAASPYNFKFDGAKDGAATYQPENFPYAFPAYANAGFPFALKE</sequence>
<protein>
    <recommendedName>
        <fullName evidence="4">Thyrotropin-releasing hormone receptor</fullName>
    </recommendedName>
    <alternativeName>
        <fullName evidence="11">Thyroliberin receptor</fullName>
    </alternativeName>
</protein>
<evidence type="ECO:0000256" key="14">
    <source>
        <dbReference type="SAM" id="Phobius"/>
    </source>
</evidence>
<dbReference type="GO" id="GO:0005886">
    <property type="term" value="C:plasma membrane"/>
    <property type="evidence" value="ECO:0007669"/>
    <property type="project" value="TreeGrafter"/>
</dbReference>
<dbReference type="EMBL" id="LRGB01000311">
    <property type="protein sequence ID" value="KZS19879.1"/>
    <property type="molecule type" value="Genomic_DNA"/>
</dbReference>
<dbReference type="PANTHER" id="PTHR24243:SF233">
    <property type="entry name" value="THYROTROPIN-RELEASING HORMONE RECEPTOR"/>
    <property type="match status" value="1"/>
</dbReference>
<feature type="domain" description="G-protein coupled receptors family 1 profile" evidence="15">
    <location>
        <begin position="1"/>
        <end position="241"/>
    </location>
</feature>
<dbReference type="GO" id="GO:0004997">
    <property type="term" value="F:thyrotropin-releasing hormone receptor activity"/>
    <property type="evidence" value="ECO:0007669"/>
    <property type="project" value="InterPro"/>
</dbReference>
<keyword evidence="17" id="KW-1185">Reference proteome</keyword>
<dbReference type="PANTHER" id="PTHR24243">
    <property type="entry name" value="G-PROTEIN COUPLED RECEPTOR"/>
    <property type="match status" value="1"/>
</dbReference>
<evidence type="ECO:0000259" key="15">
    <source>
        <dbReference type="PROSITE" id="PS50262"/>
    </source>
</evidence>
<feature type="transmembrane region" description="Helical" evidence="14">
    <location>
        <begin position="184"/>
        <end position="206"/>
    </location>
</feature>
<feature type="transmembrane region" description="Helical" evidence="14">
    <location>
        <begin position="49"/>
        <end position="75"/>
    </location>
</feature>
<evidence type="ECO:0000256" key="5">
    <source>
        <dbReference type="ARBA" id="ARBA00022692"/>
    </source>
</evidence>
<dbReference type="PRINTS" id="PR01846">
    <property type="entry name" value="TRHRFAMILY"/>
</dbReference>